<protein>
    <submittedName>
        <fullName evidence="2">Uncharacterized protein</fullName>
    </submittedName>
</protein>
<feature type="region of interest" description="Disordered" evidence="1">
    <location>
        <begin position="1"/>
        <end position="43"/>
    </location>
</feature>
<feature type="compositionally biased region" description="Low complexity" evidence="1">
    <location>
        <begin position="20"/>
        <end position="31"/>
    </location>
</feature>
<accession>A0ABY7GAI1</accession>
<proteinExistence type="predicted"/>
<evidence type="ECO:0000313" key="3">
    <source>
        <dbReference type="Proteomes" id="UP001164746"/>
    </source>
</evidence>
<dbReference type="Proteomes" id="UP001164746">
    <property type="component" value="Chromosome 17"/>
</dbReference>
<reference evidence="2" key="1">
    <citation type="submission" date="2022-11" db="EMBL/GenBank/DDBJ databases">
        <title>Centuries of genome instability and evolution in soft-shell clam transmissible cancer (bioRxiv).</title>
        <authorList>
            <person name="Hart S.F.M."/>
            <person name="Yonemitsu M.A."/>
            <person name="Giersch R.M."/>
            <person name="Beal B.F."/>
            <person name="Arriagada G."/>
            <person name="Davis B.W."/>
            <person name="Ostrander E.A."/>
            <person name="Goff S.P."/>
            <person name="Metzger M.J."/>
        </authorList>
    </citation>
    <scope>NUCLEOTIDE SEQUENCE</scope>
    <source>
        <strain evidence="2">MELC-2E11</strain>
        <tissue evidence="2">Siphon/mantle</tissue>
    </source>
</reference>
<evidence type="ECO:0000313" key="2">
    <source>
        <dbReference type="EMBL" id="WAR30233.1"/>
    </source>
</evidence>
<organism evidence="2 3">
    <name type="scientific">Mya arenaria</name>
    <name type="common">Soft-shell clam</name>
    <dbReference type="NCBI Taxonomy" id="6604"/>
    <lineage>
        <taxon>Eukaryota</taxon>
        <taxon>Metazoa</taxon>
        <taxon>Spiralia</taxon>
        <taxon>Lophotrochozoa</taxon>
        <taxon>Mollusca</taxon>
        <taxon>Bivalvia</taxon>
        <taxon>Autobranchia</taxon>
        <taxon>Heteroconchia</taxon>
        <taxon>Euheterodonta</taxon>
        <taxon>Imparidentia</taxon>
        <taxon>Neoheterodontei</taxon>
        <taxon>Myida</taxon>
        <taxon>Myoidea</taxon>
        <taxon>Myidae</taxon>
        <taxon>Mya</taxon>
    </lineage>
</organism>
<dbReference type="EMBL" id="CP111028">
    <property type="protein sequence ID" value="WAR30233.1"/>
    <property type="molecule type" value="Genomic_DNA"/>
</dbReference>
<feature type="compositionally biased region" description="Polar residues" evidence="1">
    <location>
        <begin position="32"/>
        <end position="43"/>
    </location>
</feature>
<sequence>MSAMLRLGKRKLRDHPTTTASNAKKLNNLNNQTPNQRTSRTTPQSLLTAAIGRSPTPATINANVQGKGFYLVSDAFLEQLHCQTPGPAFPFEVYHPAHISDSSRDKIDLLEVLQNGRFGTCIYDVLKESKSISKWVWKGLVQKSKNSSHDDYRSLKLIRCGYVGAAKHDSKLLFVQLIGNIT</sequence>
<keyword evidence="3" id="KW-1185">Reference proteome</keyword>
<evidence type="ECO:0000256" key="1">
    <source>
        <dbReference type="SAM" id="MobiDB-lite"/>
    </source>
</evidence>
<gene>
    <name evidence="2" type="ORF">MAR_032775</name>
</gene>
<name>A0ABY7GAI1_MYAAR</name>